<gene>
    <name evidence="2" type="primary">NAC75</name>
</gene>
<feature type="non-terminal residue" evidence="2">
    <location>
        <position position="1"/>
    </location>
</feature>
<proteinExistence type="evidence at transcript level"/>
<feature type="compositionally biased region" description="Low complexity" evidence="1">
    <location>
        <begin position="65"/>
        <end position="78"/>
    </location>
</feature>
<feature type="non-terminal residue" evidence="2">
    <location>
        <position position="123"/>
    </location>
</feature>
<accession>T2CA07</accession>
<organism evidence="2">
    <name type="scientific">Tamarix hispida</name>
    <dbReference type="NCBI Taxonomy" id="189793"/>
    <lineage>
        <taxon>Eukaryota</taxon>
        <taxon>Viridiplantae</taxon>
        <taxon>Streptophyta</taxon>
        <taxon>Embryophyta</taxon>
        <taxon>Tracheophyta</taxon>
        <taxon>Spermatophyta</taxon>
        <taxon>Magnoliopsida</taxon>
        <taxon>eudicotyledons</taxon>
        <taxon>Gunneridae</taxon>
        <taxon>Pentapetalae</taxon>
        <taxon>Caryophyllales</taxon>
        <taxon>Tamaricaceae</taxon>
        <taxon>Tamarix</taxon>
    </lineage>
</organism>
<dbReference type="EMBL" id="KF032000">
    <property type="protein sequence ID" value="AGV29526.1"/>
    <property type="molecule type" value="mRNA"/>
</dbReference>
<name>T2CA07_9CARY</name>
<evidence type="ECO:0000313" key="2">
    <source>
        <dbReference type="EMBL" id="AGV29526.1"/>
    </source>
</evidence>
<feature type="region of interest" description="Disordered" evidence="1">
    <location>
        <begin position="32"/>
        <end position="96"/>
    </location>
</feature>
<protein>
    <submittedName>
        <fullName evidence="2">Putative NAC domain class transcription factor</fullName>
    </submittedName>
</protein>
<dbReference type="AlphaFoldDB" id="T2CA07"/>
<evidence type="ECO:0000256" key="1">
    <source>
        <dbReference type="SAM" id="MobiDB-lite"/>
    </source>
</evidence>
<sequence length="123" mass="13594">LDERECEAATSPGLQDAYALCRIFKKPNPTANATMGPKIGMPTHHHHHQQQHMYAAAYTNTNNTSQMSSDPSSSSMEMYPDHHHHQHPNNIAMGGGGRSFCSSDYDFESSEYSVPIERSSSSP</sequence>
<reference evidence="2" key="1">
    <citation type="submission" date="2013-05" db="EMBL/GenBank/DDBJ databases">
        <authorList>
            <person name="Wang Y.C."/>
            <person name="Wang L.Q."/>
            <person name="Wang C."/>
        </authorList>
    </citation>
    <scope>NUCLEOTIDE SEQUENCE</scope>
</reference>